<reference evidence="2" key="1">
    <citation type="submission" date="2023-03" db="EMBL/GenBank/DDBJ databases">
        <title>Massive genome expansion in bonnet fungi (Mycena s.s.) driven by repeated elements and novel gene families across ecological guilds.</title>
        <authorList>
            <consortium name="Lawrence Berkeley National Laboratory"/>
            <person name="Harder C.B."/>
            <person name="Miyauchi S."/>
            <person name="Viragh M."/>
            <person name="Kuo A."/>
            <person name="Thoen E."/>
            <person name="Andreopoulos B."/>
            <person name="Lu D."/>
            <person name="Skrede I."/>
            <person name="Drula E."/>
            <person name="Henrissat B."/>
            <person name="Morin E."/>
            <person name="Kohler A."/>
            <person name="Barry K."/>
            <person name="LaButti K."/>
            <person name="Morin E."/>
            <person name="Salamov A."/>
            <person name="Lipzen A."/>
            <person name="Mereny Z."/>
            <person name="Hegedus B."/>
            <person name="Baldrian P."/>
            <person name="Stursova M."/>
            <person name="Weitz H."/>
            <person name="Taylor A."/>
            <person name="Grigoriev I.V."/>
            <person name="Nagy L.G."/>
            <person name="Martin F."/>
            <person name="Kauserud H."/>
        </authorList>
    </citation>
    <scope>NUCLEOTIDE SEQUENCE</scope>
    <source>
        <strain evidence="2">CBHHK067</strain>
    </source>
</reference>
<feature type="region of interest" description="Disordered" evidence="1">
    <location>
        <begin position="228"/>
        <end position="258"/>
    </location>
</feature>
<feature type="compositionally biased region" description="Polar residues" evidence="1">
    <location>
        <begin position="245"/>
        <end position="258"/>
    </location>
</feature>
<protein>
    <submittedName>
        <fullName evidence="2">Uncharacterized protein</fullName>
    </submittedName>
</protein>
<feature type="region of interest" description="Disordered" evidence="1">
    <location>
        <begin position="136"/>
        <end position="211"/>
    </location>
</feature>
<evidence type="ECO:0000256" key="1">
    <source>
        <dbReference type="SAM" id="MobiDB-lite"/>
    </source>
</evidence>
<gene>
    <name evidence="2" type="ORF">B0H17DRAFT_1195368</name>
</gene>
<accession>A0AAD7DZF4</accession>
<dbReference type="AlphaFoldDB" id="A0AAD7DZF4"/>
<keyword evidence="3" id="KW-1185">Reference proteome</keyword>
<comment type="caution">
    <text evidence="2">The sequence shown here is derived from an EMBL/GenBank/DDBJ whole genome shotgun (WGS) entry which is preliminary data.</text>
</comment>
<evidence type="ECO:0000313" key="3">
    <source>
        <dbReference type="Proteomes" id="UP001221757"/>
    </source>
</evidence>
<feature type="region of interest" description="Disordered" evidence="1">
    <location>
        <begin position="61"/>
        <end position="99"/>
    </location>
</feature>
<proteinExistence type="predicted"/>
<feature type="compositionally biased region" description="Polar residues" evidence="1">
    <location>
        <begin position="170"/>
        <end position="180"/>
    </location>
</feature>
<organism evidence="2 3">
    <name type="scientific">Mycena rosella</name>
    <name type="common">Pink bonnet</name>
    <name type="synonym">Agaricus rosellus</name>
    <dbReference type="NCBI Taxonomy" id="1033263"/>
    <lineage>
        <taxon>Eukaryota</taxon>
        <taxon>Fungi</taxon>
        <taxon>Dikarya</taxon>
        <taxon>Basidiomycota</taxon>
        <taxon>Agaricomycotina</taxon>
        <taxon>Agaricomycetes</taxon>
        <taxon>Agaricomycetidae</taxon>
        <taxon>Agaricales</taxon>
        <taxon>Marasmiineae</taxon>
        <taxon>Mycenaceae</taxon>
        <taxon>Mycena</taxon>
    </lineage>
</organism>
<dbReference type="Proteomes" id="UP001221757">
    <property type="component" value="Unassembled WGS sequence"/>
</dbReference>
<dbReference type="EMBL" id="JARKIE010000017">
    <property type="protein sequence ID" value="KAJ7701593.1"/>
    <property type="molecule type" value="Genomic_DNA"/>
</dbReference>
<sequence>MSAAASSSLACRGALNLSTLSDAEHALFTASLADLADTGDLEHLAPVPTVPIPLPSVAPTNPFLPTLDPSPEARSRTNRPRWRSTPRAQSVPRCPPSPPVFLVVRPPPPPQRTHYAHSSFSLAGSPTVPLLVAPHTSNTSRTAAHREAGPRAHKHKIPHNPKPFPRRASLSVSVPTSPALPSSPFPYPTSAGSHTASFALTPHPPVHPQRRASASRLCTAHLLRMSRARGVTQRRGGTSRRIRPQRNTPLQFQLQLHL</sequence>
<name>A0AAD7DZF4_MYCRO</name>
<evidence type="ECO:0000313" key="2">
    <source>
        <dbReference type="EMBL" id="KAJ7701593.1"/>
    </source>
</evidence>